<feature type="region of interest" description="Disordered" evidence="1">
    <location>
        <begin position="527"/>
        <end position="650"/>
    </location>
</feature>
<dbReference type="RefSeq" id="XP_062781226.1">
    <property type="nucleotide sequence ID" value="XM_062925175.1"/>
</dbReference>
<feature type="compositionally biased region" description="Acidic residues" evidence="1">
    <location>
        <begin position="536"/>
        <end position="551"/>
    </location>
</feature>
<dbReference type="InterPro" id="IPR054464">
    <property type="entry name" value="ULD_fung"/>
</dbReference>
<feature type="domain" description="Ubiquitin-like" evidence="2">
    <location>
        <begin position="241"/>
        <end position="319"/>
    </location>
</feature>
<dbReference type="Proteomes" id="UP001322277">
    <property type="component" value="Chromosome 5"/>
</dbReference>
<organism evidence="3 4">
    <name type="scientific">Colletotrichum destructivum</name>
    <dbReference type="NCBI Taxonomy" id="34406"/>
    <lineage>
        <taxon>Eukaryota</taxon>
        <taxon>Fungi</taxon>
        <taxon>Dikarya</taxon>
        <taxon>Ascomycota</taxon>
        <taxon>Pezizomycotina</taxon>
        <taxon>Sordariomycetes</taxon>
        <taxon>Hypocreomycetidae</taxon>
        <taxon>Glomerellales</taxon>
        <taxon>Glomerellaceae</taxon>
        <taxon>Colletotrichum</taxon>
        <taxon>Colletotrichum destructivum species complex</taxon>
    </lineage>
</organism>
<dbReference type="KEGG" id="cdet:87945519"/>
<feature type="region of interest" description="Disordered" evidence="1">
    <location>
        <begin position="710"/>
        <end position="769"/>
    </location>
</feature>
<feature type="region of interest" description="Disordered" evidence="1">
    <location>
        <begin position="667"/>
        <end position="693"/>
    </location>
</feature>
<protein>
    <recommendedName>
        <fullName evidence="2">Ubiquitin-like domain-containing protein</fullName>
    </recommendedName>
</protein>
<dbReference type="Pfam" id="PF22893">
    <property type="entry name" value="ULD_2"/>
    <property type="match status" value="1"/>
</dbReference>
<feature type="region of interest" description="Disordered" evidence="1">
    <location>
        <begin position="368"/>
        <end position="442"/>
    </location>
</feature>
<sequence length="949" mass="106669">MEFTLTFDAVGDFIAVIEVVRSIIVALDDCRGSVKEYRDVVQSLEVLEKTLQLVADLYKNQSPTNDLGDLRAIAMRCVEQIRLCLQGFGEKIQKFVPSLSNGGTKNVFKDVARKIQWKLEESDVDKFRAEVAGYTLSLNVLLEVTTARVVQRNHEAAIQQAAHTENRTAVMIRNSNQSLKGYFGMIGRRILSRLDFVSRLGIELRSSTAQVISMVLAVSAELSSIRTVIMRLERPVSEEFFLLEDATGKVFPVHLRTITSWEAFEYIIVDRFKGRKGAHRIQRKRYSLQERATRRAVDRSMEWDSAFLPYQKVDMSLMCREAQRATPTKSSPTCPRCFTESPGETGVEVQCQNCRMFFTRVVEVDDEVLPDAPTPPPHLAREARFGQSAFNVTTSARTKRTREEAESENEQECTCERPKRRKEQESKKRKATCEKPESDSDDEDVQGFVRITLISKRKRIHGPVLPFSANQTESFDSMAHKLLGGRNGSSDATSQLDASFSSSVSQATKSSFGSMSVRPMVKLSGASFQTSRDNAQNEDEDEEPSIDSSDEPIEHMKPLSDEAAESKYEKTEPNVADDDSDGLHGNDATKSPSSLADTTPAISSEKTKTYTKTLEPEDSADEDEYIEVDGRTYVLPRPRRTSNDYRNYKSQQDTDYYYYYSKTGMTPIPKPDAAMDKSSRQMPSPRYTSDGYYATPNSSFTYIQRDAVAYEPSPRRPPRPAVRSSAAWATRQGPTAASSAGAQTKRRPPTVRVANESDAKKHRIPPGYSLKNWDPTEEPILLLGSVFDCNSLGKWIYDWAVYHHGPATPVSELAGDLWLLLIQIAGKMKRADLSIEQITNAEERELLGDFVDSGERLIGKLRDLLKTCESPMLEGLGKGGSLGKGAGVEFIKTLFGRERELDKTERLMQRFRLFVLRFDANCEDILQQAIKEKNKATSESRVGREKITN</sequence>
<dbReference type="EMBL" id="CP137309">
    <property type="protein sequence ID" value="WQF84002.1"/>
    <property type="molecule type" value="Genomic_DNA"/>
</dbReference>
<accession>A0AAX4IL86</accession>
<feature type="compositionally biased region" description="Basic and acidic residues" evidence="1">
    <location>
        <begin position="552"/>
        <end position="572"/>
    </location>
</feature>
<evidence type="ECO:0000313" key="3">
    <source>
        <dbReference type="EMBL" id="WQF84002.1"/>
    </source>
</evidence>
<gene>
    <name evidence="3" type="ORF">CDEST_09016</name>
</gene>
<feature type="compositionally biased region" description="Polar residues" evidence="1">
    <location>
        <begin position="732"/>
        <end position="742"/>
    </location>
</feature>
<dbReference type="PANTHER" id="PTHR38886:SF1">
    <property type="entry name" value="NACHT-NTPASE AND P-LOOP NTPASES N-TERMINAL DOMAIN-CONTAINING PROTEIN"/>
    <property type="match status" value="1"/>
</dbReference>
<feature type="compositionally biased region" description="Polar residues" evidence="1">
    <location>
        <begin position="588"/>
        <end position="604"/>
    </location>
</feature>
<dbReference type="PANTHER" id="PTHR38886">
    <property type="entry name" value="SESA DOMAIN-CONTAINING PROTEIN"/>
    <property type="match status" value="1"/>
</dbReference>
<evidence type="ECO:0000313" key="4">
    <source>
        <dbReference type="Proteomes" id="UP001322277"/>
    </source>
</evidence>
<feature type="compositionally biased region" description="Acidic residues" evidence="1">
    <location>
        <begin position="616"/>
        <end position="627"/>
    </location>
</feature>
<evidence type="ECO:0000256" key="1">
    <source>
        <dbReference type="SAM" id="MobiDB-lite"/>
    </source>
</evidence>
<feature type="compositionally biased region" description="Basic and acidic residues" evidence="1">
    <location>
        <begin position="414"/>
        <end position="438"/>
    </location>
</feature>
<dbReference type="AlphaFoldDB" id="A0AAX4IL86"/>
<proteinExistence type="predicted"/>
<keyword evidence="4" id="KW-1185">Reference proteome</keyword>
<evidence type="ECO:0000259" key="2">
    <source>
        <dbReference type="Pfam" id="PF22893"/>
    </source>
</evidence>
<reference evidence="4" key="1">
    <citation type="journal article" date="2023" name="bioRxiv">
        <title>Complete genome of the Medicago anthracnose fungus, Colletotrichum destructivum, reveals a mini-chromosome-like region within a core chromosome.</title>
        <authorList>
            <person name="Lapalu N."/>
            <person name="Simon A."/>
            <person name="Lu A."/>
            <person name="Plaumann P.-L."/>
            <person name="Amselem J."/>
            <person name="Pigne S."/>
            <person name="Auger A."/>
            <person name="Koch C."/>
            <person name="Dallery J.-F."/>
            <person name="O'Connell R.J."/>
        </authorList>
    </citation>
    <scope>NUCLEOTIDE SEQUENCE [LARGE SCALE GENOMIC DNA]</scope>
    <source>
        <strain evidence="4">CBS 520.97</strain>
    </source>
</reference>
<name>A0AAX4IL86_9PEZI</name>
<dbReference type="GeneID" id="87945519"/>